<dbReference type="InterPro" id="IPR037185">
    <property type="entry name" value="EmrE-like"/>
</dbReference>
<evidence type="ECO:0000259" key="6">
    <source>
        <dbReference type="Pfam" id="PF00892"/>
    </source>
</evidence>
<evidence type="ECO:0000313" key="7">
    <source>
        <dbReference type="Proteomes" id="UP000694865"/>
    </source>
</evidence>
<dbReference type="PANTHER" id="PTHR22911:SF6">
    <property type="entry name" value="SOLUTE CARRIER FAMILY 35 MEMBER G1"/>
    <property type="match status" value="1"/>
</dbReference>
<feature type="transmembrane region" description="Helical" evidence="5">
    <location>
        <begin position="161"/>
        <end position="180"/>
    </location>
</feature>
<name>A0ABM0MAS8_SACKO</name>
<dbReference type="InterPro" id="IPR000620">
    <property type="entry name" value="EamA_dom"/>
</dbReference>
<accession>A0ABM0MAS8</accession>
<keyword evidence="7" id="KW-1185">Reference proteome</keyword>
<dbReference type="SUPFAM" id="SSF103481">
    <property type="entry name" value="Multidrug resistance efflux transporter EmrE"/>
    <property type="match status" value="1"/>
</dbReference>
<feature type="transmembrane region" description="Helical" evidence="5">
    <location>
        <begin position="32"/>
        <end position="58"/>
    </location>
</feature>
<keyword evidence="4 5" id="KW-0472">Membrane</keyword>
<feature type="transmembrane region" description="Helical" evidence="5">
    <location>
        <begin position="212"/>
        <end position="236"/>
    </location>
</feature>
<reference evidence="8" key="1">
    <citation type="submission" date="2025-08" db="UniProtKB">
        <authorList>
            <consortium name="RefSeq"/>
        </authorList>
    </citation>
    <scope>IDENTIFICATION</scope>
    <source>
        <tissue evidence="8">Testes</tissue>
    </source>
</reference>
<feature type="transmembrane region" description="Helical" evidence="5">
    <location>
        <begin position="70"/>
        <end position="87"/>
    </location>
</feature>
<keyword evidence="3 5" id="KW-1133">Transmembrane helix</keyword>
<evidence type="ECO:0000256" key="3">
    <source>
        <dbReference type="ARBA" id="ARBA00022989"/>
    </source>
</evidence>
<feature type="domain" description="EamA" evidence="6">
    <location>
        <begin position="187"/>
        <end position="324"/>
    </location>
</feature>
<feature type="transmembrane region" description="Helical" evidence="5">
    <location>
        <begin position="129"/>
        <end position="149"/>
    </location>
</feature>
<comment type="subcellular location">
    <subcellularLocation>
        <location evidence="1">Membrane</location>
        <topology evidence="1">Multi-pass membrane protein</topology>
    </subcellularLocation>
</comment>
<feature type="domain" description="EamA" evidence="6">
    <location>
        <begin position="37"/>
        <end position="172"/>
    </location>
</feature>
<dbReference type="PANTHER" id="PTHR22911">
    <property type="entry name" value="ACYL-MALONYL CONDENSING ENZYME-RELATED"/>
    <property type="match status" value="1"/>
</dbReference>
<dbReference type="Pfam" id="PF00892">
    <property type="entry name" value="EamA"/>
    <property type="match status" value="2"/>
</dbReference>
<dbReference type="GeneID" id="102804739"/>
<evidence type="ECO:0000313" key="8">
    <source>
        <dbReference type="RefSeq" id="XP_006817119.1"/>
    </source>
</evidence>
<dbReference type="RefSeq" id="XP_006817119.1">
    <property type="nucleotide sequence ID" value="XM_006817056.1"/>
</dbReference>
<sequence>MFDLFLKLQANTDKNDVIQNEESTPLHRKQNYWTALVGITMGLLSGASLAISDVFVLLCIKIGYSPSQVLLVKSLVMMAITIPLLVYKKINILKIQRKDTILNIVKSISENGADLVFYYAMNGIGMGDAAAITAGTLPIFSPVFACMFIKEKCKLHDCIGIIINVAGIILVSRPQFIFGNNTHSSALGYVYALLAGIWLSVGTVCSRAMSDGLSLIVVVFYNGLCGAIIMLILVYSTSSDRMFALIPTYPITTAYLVGMVSLYLVFLYSYNRSLQLQSACKTTILINIAIFVSFVADIIVFHKQVVILEIIGAALVILSSIIVFVFTYFETKDRIDDEITLLQKPE</sequence>
<feature type="transmembrane region" description="Helical" evidence="5">
    <location>
        <begin position="186"/>
        <end position="205"/>
    </location>
</feature>
<proteinExistence type="predicted"/>
<evidence type="ECO:0000256" key="4">
    <source>
        <dbReference type="ARBA" id="ARBA00023136"/>
    </source>
</evidence>
<keyword evidence="2 5" id="KW-0812">Transmembrane</keyword>
<evidence type="ECO:0000256" key="2">
    <source>
        <dbReference type="ARBA" id="ARBA00022692"/>
    </source>
</evidence>
<feature type="transmembrane region" description="Helical" evidence="5">
    <location>
        <begin position="307"/>
        <end position="329"/>
    </location>
</feature>
<protein>
    <submittedName>
        <fullName evidence="8">Solute carrier family 35 member G1-like</fullName>
    </submittedName>
</protein>
<gene>
    <name evidence="8" type="primary">LOC102804739</name>
</gene>
<feature type="transmembrane region" description="Helical" evidence="5">
    <location>
        <begin position="282"/>
        <end position="301"/>
    </location>
</feature>
<evidence type="ECO:0000256" key="1">
    <source>
        <dbReference type="ARBA" id="ARBA00004141"/>
    </source>
</evidence>
<organism evidence="7 8">
    <name type="scientific">Saccoglossus kowalevskii</name>
    <name type="common">Acorn worm</name>
    <dbReference type="NCBI Taxonomy" id="10224"/>
    <lineage>
        <taxon>Eukaryota</taxon>
        <taxon>Metazoa</taxon>
        <taxon>Hemichordata</taxon>
        <taxon>Enteropneusta</taxon>
        <taxon>Harrimaniidae</taxon>
        <taxon>Saccoglossus</taxon>
    </lineage>
</organism>
<evidence type="ECO:0000256" key="5">
    <source>
        <dbReference type="SAM" id="Phobius"/>
    </source>
</evidence>
<feature type="transmembrane region" description="Helical" evidence="5">
    <location>
        <begin position="248"/>
        <end position="270"/>
    </location>
</feature>
<dbReference type="Proteomes" id="UP000694865">
    <property type="component" value="Unplaced"/>
</dbReference>